<dbReference type="PANTHER" id="PTHR44591">
    <property type="entry name" value="STRESS RESPONSE REGULATOR PROTEIN 1"/>
    <property type="match status" value="1"/>
</dbReference>
<organism evidence="4 5">
    <name type="scientific">Ponticaulis profundi</name>
    <dbReference type="NCBI Taxonomy" id="2665222"/>
    <lineage>
        <taxon>Bacteria</taxon>
        <taxon>Pseudomonadati</taxon>
        <taxon>Pseudomonadota</taxon>
        <taxon>Alphaproteobacteria</taxon>
        <taxon>Hyphomonadales</taxon>
        <taxon>Hyphomonadaceae</taxon>
        <taxon>Ponticaulis</taxon>
    </lineage>
</organism>
<evidence type="ECO:0000259" key="3">
    <source>
        <dbReference type="PROSITE" id="PS50110"/>
    </source>
</evidence>
<dbReference type="Pfam" id="PF00072">
    <property type="entry name" value="Response_reg"/>
    <property type="match status" value="1"/>
</dbReference>
<dbReference type="RefSeq" id="WP_377381171.1">
    <property type="nucleotide sequence ID" value="NZ_JBHSSW010000066.1"/>
</dbReference>
<dbReference type="SUPFAM" id="SSF52172">
    <property type="entry name" value="CheY-like"/>
    <property type="match status" value="1"/>
</dbReference>
<feature type="modified residue" description="4-aspartylphosphate" evidence="2">
    <location>
        <position position="202"/>
    </location>
</feature>
<reference evidence="5" key="1">
    <citation type="journal article" date="2019" name="Int. J. Syst. Evol. Microbiol.">
        <title>The Global Catalogue of Microorganisms (GCM) 10K type strain sequencing project: providing services to taxonomists for standard genome sequencing and annotation.</title>
        <authorList>
            <consortium name="The Broad Institute Genomics Platform"/>
            <consortium name="The Broad Institute Genome Sequencing Center for Infectious Disease"/>
            <person name="Wu L."/>
            <person name="Ma J."/>
        </authorList>
    </citation>
    <scope>NUCLEOTIDE SEQUENCE [LARGE SCALE GENOMIC DNA]</scope>
    <source>
        <strain evidence="5">CGMCC-1.15741</strain>
    </source>
</reference>
<keyword evidence="5" id="KW-1185">Reference proteome</keyword>
<evidence type="ECO:0000256" key="1">
    <source>
        <dbReference type="ARBA" id="ARBA00022553"/>
    </source>
</evidence>
<dbReference type="SMART" id="SM00448">
    <property type="entry name" value="REC"/>
    <property type="match status" value="1"/>
</dbReference>
<dbReference type="PROSITE" id="PS50110">
    <property type="entry name" value="RESPONSE_REGULATORY"/>
    <property type="match status" value="1"/>
</dbReference>
<keyword evidence="1 2" id="KW-0597">Phosphoprotein</keyword>
<name>A0ABW1SEX4_9PROT</name>
<accession>A0ABW1SEX4</accession>
<dbReference type="EMBL" id="JBHSSW010000066">
    <property type="protein sequence ID" value="MFC6199759.1"/>
    <property type="molecule type" value="Genomic_DNA"/>
</dbReference>
<dbReference type="InterPro" id="IPR050595">
    <property type="entry name" value="Bact_response_regulator"/>
</dbReference>
<comment type="caution">
    <text evidence="4">The sequence shown here is derived from an EMBL/GenBank/DDBJ whole genome shotgun (WGS) entry which is preliminary data.</text>
</comment>
<evidence type="ECO:0000313" key="4">
    <source>
        <dbReference type="EMBL" id="MFC6199759.1"/>
    </source>
</evidence>
<gene>
    <name evidence="4" type="ORF">ACFQDM_16895</name>
</gene>
<feature type="domain" description="Response regulatory" evidence="3">
    <location>
        <begin position="152"/>
        <end position="271"/>
    </location>
</feature>
<dbReference type="InterPro" id="IPR011006">
    <property type="entry name" value="CheY-like_superfamily"/>
</dbReference>
<proteinExistence type="predicted"/>
<dbReference type="InterPro" id="IPR001789">
    <property type="entry name" value="Sig_transdc_resp-reg_receiver"/>
</dbReference>
<sequence>MMNENAAMLDVVSRYCDDISVQISDLISEINAGLSAGDASSFGTLERLHNELHRMSGTAYCMGFRALGREFEALDAEVLCGLNDPDGDVGAYLKGALPKLSTIALSGNDVRPRNSKLLQRSRALDELVEAETHLEAYTDQKNAQSRMLARERFLFADDDPHLRELIGSSLSEMGVEDLLLAESGSEVLEAIETFKPTFIITDWMMQPVSGLSLLKQIRRGKTELDPDTPIVFFTSMRSRQDMMEANRFGVNKLIRKPVLPDAIIGVLLGILEKKYQINKRLGALS</sequence>
<dbReference type="Proteomes" id="UP001596303">
    <property type="component" value="Unassembled WGS sequence"/>
</dbReference>
<dbReference type="PANTHER" id="PTHR44591:SF3">
    <property type="entry name" value="RESPONSE REGULATORY DOMAIN-CONTAINING PROTEIN"/>
    <property type="match status" value="1"/>
</dbReference>
<evidence type="ECO:0000313" key="5">
    <source>
        <dbReference type="Proteomes" id="UP001596303"/>
    </source>
</evidence>
<evidence type="ECO:0000256" key="2">
    <source>
        <dbReference type="PROSITE-ProRule" id="PRU00169"/>
    </source>
</evidence>
<dbReference type="Gene3D" id="3.40.50.2300">
    <property type="match status" value="1"/>
</dbReference>
<protein>
    <submittedName>
        <fullName evidence="4">Response regulator</fullName>
    </submittedName>
</protein>